<protein>
    <submittedName>
        <fullName evidence="1">Uncharacterized protein</fullName>
    </submittedName>
</protein>
<dbReference type="EMBL" id="QNVV01000004">
    <property type="protein sequence ID" value="REC48526.1"/>
    <property type="molecule type" value="Genomic_DNA"/>
</dbReference>
<comment type="caution">
    <text evidence="1">The sequence shown here is derived from an EMBL/GenBank/DDBJ whole genome shotgun (WGS) entry which is preliminary data.</text>
</comment>
<sequence>MVKLWIKGAYIRGSANDRLRKIYIKRLPKRGAFFMVSFAELVKCQSMKEQESGCEAFVNTADHNNE</sequence>
<accession>A0A3D9B5M0</accession>
<proteinExistence type="predicted"/>
<name>A0A3D9B5M0_9FLAO</name>
<reference evidence="1 2" key="1">
    <citation type="submission" date="2018-06" db="EMBL/GenBank/DDBJ databases">
        <title>Novel Chryseobacterium species.</title>
        <authorList>
            <person name="Newman J."/>
            <person name="Hugo C."/>
            <person name="Oosthuizen L."/>
            <person name="Charimba G."/>
        </authorList>
    </citation>
    <scope>NUCLEOTIDE SEQUENCE [LARGE SCALE GENOMIC DNA]</scope>
    <source>
        <strain evidence="1 2">7_F195</strain>
    </source>
</reference>
<evidence type="ECO:0000313" key="2">
    <source>
        <dbReference type="Proteomes" id="UP000256257"/>
    </source>
</evidence>
<dbReference type="Proteomes" id="UP000256257">
    <property type="component" value="Unassembled WGS sequence"/>
</dbReference>
<organism evidence="1 2">
    <name type="scientific">Chryseobacterium pennipullorum</name>
    <dbReference type="NCBI Taxonomy" id="2258963"/>
    <lineage>
        <taxon>Bacteria</taxon>
        <taxon>Pseudomonadati</taxon>
        <taxon>Bacteroidota</taxon>
        <taxon>Flavobacteriia</taxon>
        <taxon>Flavobacteriales</taxon>
        <taxon>Weeksellaceae</taxon>
        <taxon>Chryseobacterium group</taxon>
        <taxon>Chryseobacterium</taxon>
    </lineage>
</organism>
<evidence type="ECO:0000313" key="1">
    <source>
        <dbReference type="EMBL" id="REC48526.1"/>
    </source>
</evidence>
<keyword evidence="2" id="KW-1185">Reference proteome</keyword>
<gene>
    <name evidence="1" type="ORF">DRF67_06815</name>
</gene>
<dbReference type="AlphaFoldDB" id="A0A3D9B5M0"/>